<feature type="chain" id="PRO_5002063017" description="Secreted protein" evidence="1">
    <location>
        <begin position="30"/>
        <end position="93"/>
    </location>
</feature>
<dbReference type="AlphaFoldDB" id="A0A0A9BPH6"/>
<dbReference type="EMBL" id="GBRH01236738">
    <property type="protein sequence ID" value="JAD61157.1"/>
    <property type="molecule type" value="Transcribed_RNA"/>
</dbReference>
<reference evidence="2" key="2">
    <citation type="journal article" date="2015" name="Data Brief">
        <title>Shoot transcriptome of the giant reed, Arundo donax.</title>
        <authorList>
            <person name="Barrero R.A."/>
            <person name="Guerrero F.D."/>
            <person name="Moolhuijzen P."/>
            <person name="Goolsby J.A."/>
            <person name="Tidwell J."/>
            <person name="Bellgard S.E."/>
            <person name="Bellgard M.I."/>
        </authorList>
    </citation>
    <scope>NUCLEOTIDE SEQUENCE</scope>
    <source>
        <tissue evidence="2">Shoot tissue taken approximately 20 cm above the soil surface</tissue>
    </source>
</reference>
<keyword evidence="1" id="KW-0732">Signal</keyword>
<name>A0A0A9BPH6_ARUDO</name>
<evidence type="ECO:0000256" key="1">
    <source>
        <dbReference type="SAM" id="SignalP"/>
    </source>
</evidence>
<organism evidence="2">
    <name type="scientific">Arundo donax</name>
    <name type="common">Giant reed</name>
    <name type="synonym">Donax arundinaceus</name>
    <dbReference type="NCBI Taxonomy" id="35708"/>
    <lineage>
        <taxon>Eukaryota</taxon>
        <taxon>Viridiplantae</taxon>
        <taxon>Streptophyta</taxon>
        <taxon>Embryophyta</taxon>
        <taxon>Tracheophyta</taxon>
        <taxon>Spermatophyta</taxon>
        <taxon>Magnoliopsida</taxon>
        <taxon>Liliopsida</taxon>
        <taxon>Poales</taxon>
        <taxon>Poaceae</taxon>
        <taxon>PACMAD clade</taxon>
        <taxon>Arundinoideae</taxon>
        <taxon>Arundineae</taxon>
        <taxon>Arundo</taxon>
    </lineage>
</organism>
<feature type="signal peptide" evidence="1">
    <location>
        <begin position="1"/>
        <end position="29"/>
    </location>
</feature>
<accession>A0A0A9BPH6</accession>
<reference evidence="2" key="1">
    <citation type="submission" date="2014-09" db="EMBL/GenBank/DDBJ databases">
        <authorList>
            <person name="Magalhaes I.L.F."/>
            <person name="Oliveira U."/>
            <person name="Santos F.R."/>
            <person name="Vidigal T.H.D.A."/>
            <person name="Brescovit A.D."/>
            <person name="Santos A.J."/>
        </authorList>
    </citation>
    <scope>NUCLEOTIDE SEQUENCE</scope>
    <source>
        <tissue evidence="2">Shoot tissue taken approximately 20 cm above the soil surface</tissue>
    </source>
</reference>
<protein>
    <recommendedName>
        <fullName evidence="3">Secreted protein</fullName>
    </recommendedName>
</protein>
<proteinExistence type="predicted"/>
<evidence type="ECO:0008006" key="3">
    <source>
        <dbReference type="Google" id="ProtNLM"/>
    </source>
</evidence>
<sequence>MIRRMLLIHNMHASLRLKLWLSLQMCLEGLIPHGVLEGSFSWCSSVCSVQHKQTHSCKFKNNLQVFFSFATKSQQYRKQYNVQSVNVFFLLLH</sequence>
<evidence type="ECO:0000313" key="2">
    <source>
        <dbReference type="EMBL" id="JAD61157.1"/>
    </source>
</evidence>